<organism evidence="3 4">
    <name type="scientific">Cryobacterium tepidiphilum</name>
    <dbReference type="NCBI Taxonomy" id="2486026"/>
    <lineage>
        <taxon>Bacteria</taxon>
        <taxon>Bacillati</taxon>
        <taxon>Actinomycetota</taxon>
        <taxon>Actinomycetes</taxon>
        <taxon>Micrococcales</taxon>
        <taxon>Microbacteriaceae</taxon>
        <taxon>Cryobacterium</taxon>
    </lineage>
</organism>
<protein>
    <submittedName>
        <fullName evidence="3">Glycosyltransferase family 9 protein</fullName>
    </submittedName>
</protein>
<dbReference type="EMBL" id="RDSR01000011">
    <property type="protein sequence ID" value="RNE62410.1"/>
    <property type="molecule type" value="Genomic_DNA"/>
</dbReference>
<dbReference type="Gene3D" id="3.40.50.2000">
    <property type="entry name" value="Glycogen Phosphorylase B"/>
    <property type="match status" value="2"/>
</dbReference>
<keyword evidence="1" id="KW-0328">Glycosyltransferase</keyword>
<dbReference type="PANTHER" id="PTHR30160">
    <property type="entry name" value="TETRAACYLDISACCHARIDE 4'-KINASE-RELATED"/>
    <property type="match status" value="1"/>
</dbReference>
<reference evidence="3 4" key="1">
    <citation type="submission" date="2018-11" db="EMBL/GenBank/DDBJ databases">
        <title>Cryobacterium sp. nov., isolated from rhizosphere soil of lettuce.</title>
        <authorList>
            <person name="Wang Y."/>
        </authorList>
    </citation>
    <scope>NUCLEOTIDE SEQUENCE [LARGE SCALE GENOMIC DNA]</scope>
    <source>
        <strain evidence="3 4">NEAU-85</strain>
    </source>
</reference>
<dbReference type="GO" id="GO:0008713">
    <property type="term" value="F:ADP-heptose-lipopolysaccharide heptosyltransferase activity"/>
    <property type="evidence" value="ECO:0007669"/>
    <property type="project" value="TreeGrafter"/>
</dbReference>
<comment type="caution">
    <text evidence="3">The sequence shown here is derived from an EMBL/GenBank/DDBJ whole genome shotgun (WGS) entry which is preliminary data.</text>
</comment>
<keyword evidence="4" id="KW-1185">Reference proteome</keyword>
<dbReference type="OrthoDB" id="9807356at2"/>
<dbReference type="GO" id="GO:0005829">
    <property type="term" value="C:cytosol"/>
    <property type="evidence" value="ECO:0007669"/>
    <property type="project" value="TreeGrafter"/>
</dbReference>
<dbReference type="InterPro" id="IPR002201">
    <property type="entry name" value="Glyco_trans_9"/>
</dbReference>
<dbReference type="InterPro" id="IPR051199">
    <property type="entry name" value="LPS_LOS_Heptosyltrfase"/>
</dbReference>
<dbReference type="PANTHER" id="PTHR30160:SF1">
    <property type="entry name" value="LIPOPOLYSACCHARIDE 1,2-N-ACETYLGLUCOSAMINETRANSFERASE-RELATED"/>
    <property type="match status" value="1"/>
</dbReference>
<evidence type="ECO:0000313" key="3">
    <source>
        <dbReference type="EMBL" id="RNE62410.1"/>
    </source>
</evidence>
<keyword evidence="2 3" id="KW-0808">Transferase</keyword>
<evidence type="ECO:0000256" key="1">
    <source>
        <dbReference type="ARBA" id="ARBA00022676"/>
    </source>
</evidence>
<accession>A0A3M8LAC7</accession>
<dbReference type="CDD" id="cd03789">
    <property type="entry name" value="GT9_LPS_heptosyltransferase"/>
    <property type="match status" value="1"/>
</dbReference>
<gene>
    <name evidence="3" type="ORF">EEJ31_08405</name>
</gene>
<dbReference type="AlphaFoldDB" id="A0A3M8LAC7"/>
<evidence type="ECO:0000256" key="2">
    <source>
        <dbReference type="ARBA" id="ARBA00022679"/>
    </source>
</evidence>
<dbReference type="GO" id="GO:0009244">
    <property type="term" value="P:lipopolysaccharide core region biosynthetic process"/>
    <property type="evidence" value="ECO:0007669"/>
    <property type="project" value="TreeGrafter"/>
</dbReference>
<dbReference type="Proteomes" id="UP000279859">
    <property type="component" value="Unassembled WGS sequence"/>
</dbReference>
<dbReference type="SUPFAM" id="SSF53756">
    <property type="entry name" value="UDP-Glycosyltransferase/glycogen phosphorylase"/>
    <property type="match status" value="1"/>
</dbReference>
<evidence type="ECO:0000313" key="4">
    <source>
        <dbReference type="Proteomes" id="UP000279859"/>
    </source>
</evidence>
<proteinExistence type="predicted"/>
<name>A0A3M8LAC7_9MICO</name>
<dbReference type="Pfam" id="PF01075">
    <property type="entry name" value="Glyco_transf_9"/>
    <property type="match status" value="1"/>
</dbReference>
<sequence>MVGCMQLPPTGDDRPVVLALRALKLGDLLVAVPALHAIKRARPDHRLVYAAPGWLRPIVSLVDSVDDLLPTPGLDDPLDLEPGSVETVVNLHGNGPESRGALERLRAPVRLGHHAPGWDGPEWLDGIHERDRWARLVSAHGMPADPLDMRLRVPAVRPVVPNATVVHVGAFYGSRQWPVTRFAEVARALTEDGQRVVFTGSAAEAARAREVAALSGLPDETVLAGRLELDGFASLIAAAALVVSADTGAAHLASAYRVPSVVLFGPAPVEEWGPPADGPHIVLTDATLRRGDTFGSEPDPAILAVTPADVVSAARSLASRPV</sequence>